<keyword evidence="2" id="KW-1185">Reference proteome</keyword>
<organism evidence="1 2">
    <name type="scientific">Tumebacillus lacus</name>
    <dbReference type="NCBI Taxonomy" id="2995335"/>
    <lineage>
        <taxon>Bacteria</taxon>
        <taxon>Bacillati</taxon>
        <taxon>Bacillota</taxon>
        <taxon>Bacilli</taxon>
        <taxon>Bacillales</taxon>
        <taxon>Alicyclobacillaceae</taxon>
        <taxon>Tumebacillus</taxon>
    </lineage>
</organism>
<dbReference type="RefSeq" id="WP_267151611.1">
    <property type="nucleotide sequence ID" value="NZ_JAPMLT010000004.1"/>
</dbReference>
<protein>
    <recommendedName>
        <fullName evidence="3">DnaD domain-containing protein</fullName>
    </recommendedName>
</protein>
<gene>
    <name evidence="1" type="ORF">OS242_10355</name>
</gene>
<sequence length="301" mass="34653">MNKLLFDEVPLVIQPSLAALIGLNEAIFIQQLHYWLRRSQHNGPEYDNRPWAFNTYEGWQDQFKFWSVSTTRRVINGLEKSGLVISTDKYNRRKADNTKWYTIDYDKLVKAPAQNEQAACQNRQAGDQSGQAPCSTWTEPLLNLNRALPENTQRLLTENVDDDERVRVYDFDTDDFGRVAETAQMLLGKPFLDSFDIQAINDWLGKDRMPVQRIIDGLQILYQHARNVGKKINTIRYFSAQLVQYNAAQEQIEQGRQQQWAAQEMKGIDGPANTPDVAPELSAEELAAAEELRRKMRTNNS</sequence>
<evidence type="ECO:0000313" key="1">
    <source>
        <dbReference type="EMBL" id="MCX7570365.1"/>
    </source>
</evidence>
<name>A0ABT3X0D0_9BACL</name>
<comment type="caution">
    <text evidence="1">The sequence shown here is derived from an EMBL/GenBank/DDBJ whole genome shotgun (WGS) entry which is preliminary data.</text>
</comment>
<dbReference type="EMBL" id="JAPMLT010000004">
    <property type="protein sequence ID" value="MCX7570365.1"/>
    <property type="molecule type" value="Genomic_DNA"/>
</dbReference>
<accession>A0ABT3X0D0</accession>
<reference evidence="1 2" key="1">
    <citation type="submission" date="2022-11" db="EMBL/GenBank/DDBJ databases">
        <title>Study of microbial diversity in lake waters.</title>
        <authorList>
            <person name="Zhang J."/>
        </authorList>
    </citation>
    <scope>NUCLEOTIDE SEQUENCE [LARGE SCALE GENOMIC DNA]</scope>
    <source>
        <strain evidence="1 2">DT12</strain>
    </source>
</reference>
<evidence type="ECO:0000313" key="2">
    <source>
        <dbReference type="Proteomes" id="UP001208017"/>
    </source>
</evidence>
<dbReference type="Proteomes" id="UP001208017">
    <property type="component" value="Unassembled WGS sequence"/>
</dbReference>
<proteinExistence type="predicted"/>
<evidence type="ECO:0008006" key="3">
    <source>
        <dbReference type="Google" id="ProtNLM"/>
    </source>
</evidence>